<dbReference type="GO" id="GO:0004146">
    <property type="term" value="F:dihydrofolate reductase activity"/>
    <property type="evidence" value="ECO:0007669"/>
    <property type="project" value="UniProtKB-EC"/>
</dbReference>
<dbReference type="InterPro" id="IPR012259">
    <property type="entry name" value="DHFR"/>
</dbReference>
<dbReference type="GO" id="GO:0046655">
    <property type="term" value="P:folic acid metabolic process"/>
    <property type="evidence" value="ECO:0007669"/>
    <property type="project" value="TreeGrafter"/>
</dbReference>
<dbReference type="InterPro" id="IPR024072">
    <property type="entry name" value="DHFR-like_dom_sf"/>
</dbReference>
<dbReference type="RefSeq" id="XP_003038636.1">
    <property type="nucleotide sequence ID" value="XM_003038590.1"/>
</dbReference>
<dbReference type="InParanoid" id="D8PQ90"/>
<dbReference type="PROSITE" id="PS51330">
    <property type="entry name" value="DHFR_2"/>
    <property type="match status" value="1"/>
</dbReference>
<dbReference type="PANTHER" id="PTHR48069">
    <property type="entry name" value="DIHYDROFOLATE REDUCTASE"/>
    <property type="match status" value="1"/>
</dbReference>
<dbReference type="EC" id="1.5.1.3" evidence="2"/>
<feature type="domain" description="DHFR" evidence="8">
    <location>
        <begin position="3"/>
        <end position="210"/>
    </location>
</feature>
<dbReference type="HOGENOM" id="CLU_043966_2_1_1"/>
<accession>D8PQ90</accession>
<dbReference type="STRING" id="578458.D8PQ90"/>
<dbReference type="PROSITE" id="PS00075">
    <property type="entry name" value="DHFR_1"/>
    <property type="match status" value="1"/>
</dbReference>
<comment type="similarity">
    <text evidence="7">Belongs to the dihydrofolate reductase family.</text>
</comment>
<evidence type="ECO:0000313" key="9">
    <source>
        <dbReference type="EMBL" id="EFJ03734.1"/>
    </source>
</evidence>
<dbReference type="AlphaFoldDB" id="D8PQ90"/>
<dbReference type="GO" id="GO:0006730">
    <property type="term" value="P:one-carbon metabolic process"/>
    <property type="evidence" value="ECO:0007669"/>
    <property type="project" value="UniProtKB-KW"/>
</dbReference>
<dbReference type="KEGG" id="scm:SCHCO_02684470"/>
<evidence type="ECO:0000256" key="3">
    <source>
        <dbReference type="ARBA" id="ARBA00018886"/>
    </source>
</evidence>
<protein>
    <recommendedName>
        <fullName evidence="3">Dihydrofolate reductase</fullName>
        <ecNumber evidence="2">1.5.1.3</ecNumber>
    </recommendedName>
</protein>
<keyword evidence="6" id="KW-0560">Oxidoreductase</keyword>
<dbReference type="GO" id="GO:0046654">
    <property type="term" value="P:tetrahydrofolate biosynthetic process"/>
    <property type="evidence" value="ECO:0007669"/>
    <property type="project" value="UniProtKB-UniPathway"/>
</dbReference>
<dbReference type="Pfam" id="PF00186">
    <property type="entry name" value="DHFR_1"/>
    <property type="match status" value="1"/>
</dbReference>
<organism evidence="10">
    <name type="scientific">Schizophyllum commune (strain H4-8 / FGSC 9210)</name>
    <name type="common">Split gill fungus</name>
    <dbReference type="NCBI Taxonomy" id="578458"/>
    <lineage>
        <taxon>Eukaryota</taxon>
        <taxon>Fungi</taxon>
        <taxon>Dikarya</taxon>
        <taxon>Basidiomycota</taxon>
        <taxon>Agaricomycotina</taxon>
        <taxon>Agaricomycetes</taxon>
        <taxon>Agaricomycetidae</taxon>
        <taxon>Agaricales</taxon>
        <taxon>Schizophyllaceae</taxon>
        <taxon>Schizophyllum</taxon>
    </lineage>
</organism>
<dbReference type="GO" id="GO:0046452">
    <property type="term" value="P:dihydrofolate metabolic process"/>
    <property type="evidence" value="ECO:0007669"/>
    <property type="project" value="TreeGrafter"/>
</dbReference>
<dbReference type="EMBL" id="GL377302">
    <property type="protein sequence ID" value="EFJ03734.1"/>
    <property type="molecule type" value="Genomic_DNA"/>
</dbReference>
<dbReference type="GeneID" id="9584934"/>
<reference evidence="9 10" key="1">
    <citation type="journal article" date="2010" name="Nat. Biotechnol.">
        <title>Genome sequence of the model mushroom Schizophyllum commune.</title>
        <authorList>
            <person name="Ohm R.A."/>
            <person name="de Jong J.F."/>
            <person name="Lugones L.G."/>
            <person name="Aerts A."/>
            <person name="Kothe E."/>
            <person name="Stajich J.E."/>
            <person name="de Vries R.P."/>
            <person name="Record E."/>
            <person name="Levasseur A."/>
            <person name="Baker S.E."/>
            <person name="Bartholomew K.A."/>
            <person name="Coutinho P.M."/>
            <person name="Erdmann S."/>
            <person name="Fowler T.J."/>
            <person name="Gathman A.C."/>
            <person name="Lombard V."/>
            <person name="Henrissat B."/>
            <person name="Knabe N."/>
            <person name="Kuees U."/>
            <person name="Lilly W.W."/>
            <person name="Lindquist E."/>
            <person name="Lucas S."/>
            <person name="Magnuson J.K."/>
            <person name="Piumi F."/>
            <person name="Raudaskoski M."/>
            <person name="Salamov A."/>
            <person name="Schmutz J."/>
            <person name="Schwarze F.W.M.R."/>
            <person name="vanKuyk P.A."/>
            <person name="Horton J.S."/>
            <person name="Grigoriev I.V."/>
            <person name="Woesten H.A.B."/>
        </authorList>
    </citation>
    <scope>NUCLEOTIDE SEQUENCE [LARGE SCALE GENOMIC DNA]</scope>
    <source>
        <strain evidence="10">H4-8 / FGSC 9210</strain>
    </source>
</reference>
<evidence type="ECO:0000256" key="5">
    <source>
        <dbReference type="ARBA" id="ARBA00022857"/>
    </source>
</evidence>
<evidence type="ECO:0000259" key="8">
    <source>
        <dbReference type="PROSITE" id="PS51330"/>
    </source>
</evidence>
<keyword evidence="4" id="KW-0554">One-carbon metabolism</keyword>
<comment type="pathway">
    <text evidence="1">Cofactor biosynthesis; tetrahydrofolate biosynthesis; 5,6,7,8-tetrahydrofolate from 7,8-dihydrofolate: step 1/1.</text>
</comment>
<dbReference type="GO" id="GO:0005739">
    <property type="term" value="C:mitochondrion"/>
    <property type="evidence" value="ECO:0007669"/>
    <property type="project" value="TreeGrafter"/>
</dbReference>
<dbReference type="OMA" id="QYEFQMW"/>
<dbReference type="Gene3D" id="3.40.430.10">
    <property type="entry name" value="Dihydrofolate Reductase, subunit A"/>
    <property type="match status" value="1"/>
</dbReference>
<dbReference type="UniPathway" id="UPA00077">
    <property type="reaction ID" value="UER00158"/>
</dbReference>
<keyword evidence="10" id="KW-1185">Reference proteome</keyword>
<dbReference type="Proteomes" id="UP000007431">
    <property type="component" value="Unassembled WGS sequence"/>
</dbReference>
<dbReference type="PRINTS" id="PR00070">
    <property type="entry name" value="DHFR"/>
</dbReference>
<evidence type="ECO:0000256" key="2">
    <source>
        <dbReference type="ARBA" id="ARBA00012856"/>
    </source>
</evidence>
<sequence length="210" mass="23671">MSRLTLIVAATKANGIGQNGSLPWRLPKEMSYFAKVTSNAPEGKQNRVIMGRKTWESIPAKFRPLRDRLNVVLSRRAEFKQCVHTIQVIYWRLTQTDRAGADVFPSLSAAIDTAASGQAHRTYVIGGATLYKESLALTPSETEPFVDRIIITRVLDPAFDACDAFFPDFTADSAWRQATHDELEGWLGFDVPRGVQEEKGVMYEFQMWVR</sequence>
<evidence type="ECO:0000256" key="4">
    <source>
        <dbReference type="ARBA" id="ARBA00022563"/>
    </source>
</evidence>
<dbReference type="VEuPathDB" id="FungiDB:SCHCODRAFT_02684470"/>
<dbReference type="eggNOG" id="KOG1324">
    <property type="taxonomic scope" value="Eukaryota"/>
</dbReference>
<name>D8PQ90_SCHCM</name>
<dbReference type="OrthoDB" id="414698at2759"/>
<dbReference type="CDD" id="cd00209">
    <property type="entry name" value="DHFR"/>
    <property type="match status" value="1"/>
</dbReference>
<dbReference type="InterPro" id="IPR001796">
    <property type="entry name" value="DHFR_dom"/>
</dbReference>
<proteinExistence type="inferred from homology"/>
<dbReference type="PANTHER" id="PTHR48069:SF3">
    <property type="entry name" value="DIHYDROFOLATE REDUCTASE"/>
    <property type="match status" value="1"/>
</dbReference>
<keyword evidence="5" id="KW-0521">NADP</keyword>
<gene>
    <name evidence="9" type="ORF">SCHCODRAFT_13487</name>
</gene>
<evidence type="ECO:0000256" key="1">
    <source>
        <dbReference type="ARBA" id="ARBA00004903"/>
    </source>
</evidence>
<evidence type="ECO:0000256" key="6">
    <source>
        <dbReference type="ARBA" id="ARBA00023002"/>
    </source>
</evidence>
<dbReference type="InterPro" id="IPR017925">
    <property type="entry name" value="DHFR_CS"/>
</dbReference>
<dbReference type="GO" id="GO:0050661">
    <property type="term" value="F:NADP binding"/>
    <property type="evidence" value="ECO:0007669"/>
    <property type="project" value="InterPro"/>
</dbReference>
<evidence type="ECO:0000256" key="7">
    <source>
        <dbReference type="RuleBase" id="RU004474"/>
    </source>
</evidence>
<dbReference type="SUPFAM" id="SSF53597">
    <property type="entry name" value="Dihydrofolate reductase-like"/>
    <property type="match status" value="1"/>
</dbReference>
<evidence type="ECO:0000313" key="10">
    <source>
        <dbReference type="Proteomes" id="UP000007431"/>
    </source>
</evidence>